<keyword evidence="1" id="KW-0812">Transmembrane</keyword>
<dbReference type="EMBL" id="MN739657">
    <property type="protein sequence ID" value="QHT18505.1"/>
    <property type="molecule type" value="Genomic_DNA"/>
</dbReference>
<accession>A0A6C0DTG9</accession>
<keyword evidence="1" id="KW-0472">Membrane</keyword>
<proteinExistence type="predicted"/>
<protein>
    <recommendedName>
        <fullName evidence="3">Transmembrane protein</fullName>
    </recommendedName>
</protein>
<sequence length="147" mass="17340">MGQGTSIASFVQYTLQPTEQKLLQIRQSIQKNFQSFKNLQHNTGLKENKIKRKLMNDTIALEKEEKKYDLLFEEEEAMRQQNPIRRKRHQTLQEFVILFFYVSFGILIISLCMNEYQQSESFGSTFKTFALMVFLALCGTVFMIRYG</sequence>
<keyword evidence="1" id="KW-1133">Transmembrane helix</keyword>
<feature type="transmembrane region" description="Helical" evidence="1">
    <location>
        <begin position="128"/>
        <end position="146"/>
    </location>
</feature>
<feature type="transmembrane region" description="Helical" evidence="1">
    <location>
        <begin position="95"/>
        <end position="116"/>
    </location>
</feature>
<organism evidence="2">
    <name type="scientific">viral metagenome</name>
    <dbReference type="NCBI Taxonomy" id="1070528"/>
    <lineage>
        <taxon>unclassified sequences</taxon>
        <taxon>metagenomes</taxon>
        <taxon>organismal metagenomes</taxon>
    </lineage>
</organism>
<evidence type="ECO:0000256" key="1">
    <source>
        <dbReference type="SAM" id="Phobius"/>
    </source>
</evidence>
<evidence type="ECO:0008006" key="3">
    <source>
        <dbReference type="Google" id="ProtNLM"/>
    </source>
</evidence>
<name>A0A6C0DTG9_9ZZZZ</name>
<reference evidence="2" key="1">
    <citation type="journal article" date="2020" name="Nature">
        <title>Giant virus diversity and host interactions through global metagenomics.</title>
        <authorList>
            <person name="Schulz F."/>
            <person name="Roux S."/>
            <person name="Paez-Espino D."/>
            <person name="Jungbluth S."/>
            <person name="Walsh D.A."/>
            <person name="Denef V.J."/>
            <person name="McMahon K.D."/>
            <person name="Konstantinidis K.T."/>
            <person name="Eloe-Fadrosh E.A."/>
            <person name="Kyrpides N.C."/>
            <person name="Woyke T."/>
        </authorList>
    </citation>
    <scope>NUCLEOTIDE SEQUENCE</scope>
    <source>
        <strain evidence="2">GVMAG-M-3300023174-46</strain>
    </source>
</reference>
<evidence type="ECO:0000313" key="2">
    <source>
        <dbReference type="EMBL" id="QHT18505.1"/>
    </source>
</evidence>
<dbReference type="AlphaFoldDB" id="A0A6C0DTG9"/>